<evidence type="ECO:0000259" key="1">
    <source>
        <dbReference type="Pfam" id="PF04972"/>
    </source>
</evidence>
<dbReference type="KEGG" id="hsw:Hsw_1772"/>
<reference evidence="2 3" key="1">
    <citation type="submission" date="2014-01" db="EMBL/GenBank/DDBJ databases">
        <title>Complete genome sequence of ionizing-radiation resistance bacterium Hymenobacter swuensis DY53.</title>
        <authorList>
            <person name="Jung J.-H."/>
            <person name="Jeong S.-W."/>
            <person name="Joe M.-H."/>
            <person name="Cho y.-j."/>
            <person name="Kim M.-K."/>
            <person name="Lim S.-Y."/>
        </authorList>
    </citation>
    <scope>NUCLEOTIDE SEQUENCE [LARGE SCALE GENOMIC DNA]</scope>
    <source>
        <strain evidence="2 3">DY53</strain>
    </source>
</reference>
<dbReference type="HOGENOM" id="CLU_3080686_0_0_10"/>
<proteinExistence type="predicted"/>
<evidence type="ECO:0000313" key="3">
    <source>
        <dbReference type="Proteomes" id="UP000019423"/>
    </source>
</evidence>
<evidence type="ECO:0000313" key="2">
    <source>
        <dbReference type="EMBL" id="AHJ97367.1"/>
    </source>
</evidence>
<organism evidence="2 3">
    <name type="scientific">Hymenobacter swuensis DY53</name>
    <dbReference type="NCBI Taxonomy" id="1227739"/>
    <lineage>
        <taxon>Bacteria</taxon>
        <taxon>Pseudomonadati</taxon>
        <taxon>Bacteroidota</taxon>
        <taxon>Cytophagia</taxon>
        <taxon>Cytophagales</taxon>
        <taxon>Hymenobacteraceae</taxon>
        <taxon>Hymenobacter</taxon>
    </lineage>
</organism>
<sequence length="52" mass="5767">MQVHNRRATLTGTVDSWLDRQQAAQEAHEAGAREVNNHLHLLHMALPAATAQ</sequence>
<dbReference type="InterPro" id="IPR007055">
    <property type="entry name" value="BON_dom"/>
</dbReference>
<accession>W8F033</accession>
<dbReference type="Gene3D" id="3.30.1340.30">
    <property type="match status" value="1"/>
</dbReference>
<feature type="domain" description="BON" evidence="1">
    <location>
        <begin position="2"/>
        <end position="40"/>
    </location>
</feature>
<dbReference type="Proteomes" id="UP000019423">
    <property type="component" value="Chromosome"/>
</dbReference>
<protein>
    <recommendedName>
        <fullName evidence="1">BON domain-containing protein</fullName>
    </recommendedName>
</protein>
<dbReference type="AlphaFoldDB" id="W8F033"/>
<name>W8F033_9BACT</name>
<gene>
    <name evidence="2" type="ORF">Hsw_1772</name>
</gene>
<dbReference type="PATRIC" id="fig|1227739.3.peg.1993"/>
<dbReference type="Pfam" id="PF04972">
    <property type="entry name" value="BON"/>
    <property type="match status" value="1"/>
</dbReference>
<dbReference type="EMBL" id="CP007145">
    <property type="protein sequence ID" value="AHJ97367.1"/>
    <property type="molecule type" value="Genomic_DNA"/>
</dbReference>
<keyword evidence="3" id="KW-1185">Reference proteome</keyword>